<sequence>MAGSGAGIRTVFGRLIDYARNPLSEAIALLLCHFRLFPHGDHGAILLDGGPSHPLHHLHLPWVFLLYFVCALCSFSYMSPDRLGEMVGLGFDKGKTNKYCINKGKKKKNSIGTQGKGLYI</sequence>
<dbReference type="AlphaFoldDB" id="A0A9X9LMH3"/>
<keyword evidence="1" id="KW-0472">Membrane</keyword>
<gene>
    <name evidence="2" type="ORF">BN2614_LOCUS1</name>
</gene>
<dbReference type="EMBL" id="CYRY02007866">
    <property type="protein sequence ID" value="VCW76762.1"/>
    <property type="molecule type" value="Genomic_DNA"/>
</dbReference>
<evidence type="ECO:0000256" key="1">
    <source>
        <dbReference type="SAM" id="Phobius"/>
    </source>
</evidence>
<reference evidence="2 3" key="1">
    <citation type="submission" date="2018-10" db="EMBL/GenBank/DDBJ databases">
        <authorList>
            <person name="Ekblom R."/>
            <person name="Jareborg N."/>
        </authorList>
    </citation>
    <scope>NUCLEOTIDE SEQUENCE [LARGE SCALE GENOMIC DNA]</scope>
    <source>
        <tissue evidence="2">Muscle</tissue>
    </source>
</reference>
<evidence type="ECO:0000313" key="2">
    <source>
        <dbReference type="EMBL" id="VCW76762.1"/>
    </source>
</evidence>
<feature type="transmembrane region" description="Helical" evidence="1">
    <location>
        <begin position="60"/>
        <end position="78"/>
    </location>
</feature>
<proteinExistence type="predicted"/>
<name>A0A9X9LMH3_GULGU</name>
<keyword evidence="1" id="KW-0812">Transmembrane</keyword>
<accession>A0A9X9LMH3</accession>
<comment type="caution">
    <text evidence="2">The sequence shown here is derived from an EMBL/GenBank/DDBJ whole genome shotgun (WGS) entry which is preliminary data.</text>
</comment>
<organism evidence="2 3">
    <name type="scientific">Gulo gulo</name>
    <name type="common">Wolverine</name>
    <name type="synonym">Gluton</name>
    <dbReference type="NCBI Taxonomy" id="48420"/>
    <lineage>
        <taxon>Eukaryota</taxon>
        <taxon>Metazoa</taxon>
        <taxon>Chordata</taxon>
        <taxon>Craniata</taxon>
        <taxon>Vertebrata</taxon>
        <taxon>Euteleostomi</taxon>
        <taxon>Mammalia</taxon>
        <taxon>Eutheria</taxon>
        <taxon>Laurasiatheria</taxon>
        <taxon>Carnivora</taxon>
        <taxon>Caniformia</taxon>
        <taxon>Musteloidea</taxon>
        <taxon>Mustelidae</taxon>
        <taxon>Guloninae</taxon>
        <taxon>Gulo</taxon>
    </lineage>
</organism>
<evidence type="ECO:0000313" key="3">
    <source>
        <dbReference type="Proteomes" id="UP000269945"/>
    </source>
</evidence>
<protein>
    <submittedName>
        <fullName evidence="2">Uncharacterized protein</fullName>
    </submittedName>
</protein>
<keyword evidence="1" id="KW-1133">Transmembrane helix</keyword>
<keyword evidence="3" id="KW-1185">Reference proteome</keyword>
<dbReference type="Proteomes" id="UP000269945">
    <property type="component" value="Unassembled WGS sequence"/>
</dbReference>